<organism evidence="2 3">
    <name type="scientific">Gluconobacter vitians</name>
    <dbReference type="NCBI Taxonomy" id="2728102"/>
    <lineage>
        <taxon>Bacteria</taxon>
        <taxon>Pseudomonadati</taxon>
        <taxon>Pseudomonadota</taxon>
        <taxon>Alphaproteobacteria</taxon>
        <taxon>Acetobacterales</taxon>
        <taxon>Acetobacteraceae</taxon>
        <taxon>Gluconobacter</taxon>
    </lineage>
</organism>
<gene>
    <name evidence="2" type="ORF">HKD24_09230</name>
</gene>
<feature type="transmembrane region" description="Helical" evidence="1">
    <location>
        <begin position="12"/>
        <end position="30"/>
    </location>
</feature>
<evidence type="ECO:0000313" key="3">
    <source>
        <dbReference type="Proteomes" id="UP000623107"/>
    </source>
</evidence>
<proteinExistence type="predicted"/>
<evidence type="ECO:0000313" key="2">
    <source>
        <dbReference type="EMBL" id="MBF0859395.1"/>
    </source>
</evidence>
<reference evidence="2" key="1">
    <citation type="submission" date="2020-04" db="EMBL/GenBank/DDBJ databases">
        <authorList>
            <person name="Sombolestani A."/>
        </authorList>
    </citation>
    <scope>NUCLEOTIDE SEQUENCE</scope>
    <source>
        <strain evidence="2">LMG 31484</strain>
    </source>
</reference>
<keyword evidence="3" id="KW-1185">Reference proteome</keyword>
<evidence type="ECO:0000256" key="1">
    <source>
        <dbReference type="SAM" id="Phobius"/>
    </source>
</evidence>
<keyword evidence="1" id="KW-0812">Transmembrane</keyword>
<protein>
    <submittedName>
        <fullName evidence="2">Uncharacterized protein</fullName>
    </submittedName>
</protein>
<dbReference type="Proteomes" id="UP000623107">
    <property type="component" value="Unassembled WGS sequence"/>
</dbReference>
<name>A0ABR9Y634_9PROT</name>
<comment type="caution">
    <text evidence="2">The sequence shown here is derived from an EMBL/GenBank/DDBJ whole genome shotgun (WGS) entry which is preliminary data.</text>
</comment>
<dbReference type="RefSeq" id="WP_194260024.1">
    <property type="nucleotide sequence ID" value="NZ_JABCQG010000010.1"/>
</dbReference>
<accession>A0ABR9Y634</accession>
<dbReference type="EMBL" id="JABCQG010000010">
    <property type="protein sequence ID" value="MBF0859395.1"/>
    <property type="molecule type" value="Genomic_DNA"/>
</dbReference>
<reference evidence="2" key="2">
    <citation type="submission" date="2020-11" db="EMBL/GenBank/DDBJ databases">
        <title>Description of novel Gluconobacter species.</title>
        <authorList>
            <person name="Cleenwerck I."/>
            <person name="Cnockaert M."/>
            <person name="Borremans W."/>
            <person name="Wieme A.D."/>
            <person name="De Vuyst L."/>
            <person name="Vandamme P."/>
        </authorList>
    </citation>
    <scope>NUCLEOTIDE SEQUENCE</scope>
    <source>
        <strain evidence="2">LMG 31484</strain>
    </source>
</reference>
<keyword evidence="1" id="KW-1133">Transmembrane helix</keyword>
<sequence length="108" mass="11844">MMRKFIGGLRPLGIASFAVLVMVLAVRKIMRRKGIRKNVHESTTSGGLSPTVITPQWVRRVHGELSEILARSGASISQAERDDQLMNLQLDLGDILLNNSDESSDASN</sequence>
<keyword evidence="1" id="KW-0472">Membrane</keyword>